<sequence length="233" mass="26645">MEVNRVATHTIRLKDVDRITNGHWGLDNYPIFNEEYRKTLNDRIRREFWLNEIGHETIDIFIWRLELKMDLIMPRYNRMYLAELENVDPLDGGISENNTRQWGNSNSNGSNTQASDGSGSTGSKGRTVASDTPQTRLSGNSDYASSMSDATNETTNKSKSTSSSNSQNRNEYDNNQSSRSKQRGSKAQMIAQYRSTLINVDNFIIEELRELFLGVWDVDRPLTYNPIYGGYYG</sequence>
<protein>
    <submittedName>
        <fullName evidence="2">Lower collar protein</fullName>
    </submittedName>
</protein>
<reference evidence="2" key="1">
    <citation type="journal article" date="2021" name="Proc. Natl. Acad. Sci. U.S.A.">
        <title>A Catalog of Tens of Thousands of Viruses from Human Metagenomes Reveals Hidden Associations with Chronic Diseases.</title>
        <authorList>
            <person name="Tisza M.J."/>
            <person name="Buck C.B."/>
        </authorList>
    </citation>
    <scope>NUCLEOTIDE SEQUENCE</scope>
    <source>
        <strain evidence="2">Cttot15</strain>
    </source>
</reference>
<feature type="compositionally biased region" description="Low complexity" evidence="1">
    <location>
        <begin position="151"/>
        <end position="168"/>
    </location>
</feature>
<dbReference type="EMBL" id="BK032858">
    <property type="protein sequence ID" value="DAF64343.1"/>
    <property type="molecule type" value="Genomic_DNA"/>
</dbReference>
<proteinExistence type="predicted"/>
<organism evidence="2">
    <name type="scientific">Podoviridae sp. cttot15</name>
    <dbReference type="NCBI Taxonomy" id="2827751"/>
    <lineage>
        <taxon>Viruses</taxon>
        <taxon>Duplodnaviria</taxon>
        <taxon>Heunggongvirae</taxon>
        <taxon>Uroviricota</taxon>
        <taxon>Caudoviricetes</taxon>
    </lineage>
</organism>
<feature type="compositionally biased region" description="Polar residues" evidence="1">
    <location>
        <begin position="95"/>
        <end position="150"/>
    </location>
</feature>
<accession>A0A8S5TML1</accession>
<feature type="region of interest" description="Disordered" evidence="1">
    <location>
        <begin position="95"/>
        <end position="187"/>
    </location>
</feature>
<evidence type="ECO:0000313" key="2">
    <source>
        <dbReference type="EMBL" id="DAF64343.1"/>
    </source>
</evidence>
<evidence type="ECO:0000256" key="1">
    <source>
        <dbReference type="SAM" id="MobiDB-lite"/>
    </source>
</evidence>
<name>A0A8S5TML1_9CAUD</name>